<dbReference type="EMBL" id="UINC01137441">
    <property type="protein sequence ID" value="SVD22778.1"/>
    <property type="molecule type" value="Genomic_DNA"/>
</dbReference>
<dbReference type="Gene3D" id="3.90.79.10">
    <property type="entry name" value="Nucleoside Triphosphate Pyrophosphohydrolase"/>
    <property type="match status" value="1"/>
</dbReference>
<feature type="domain" description="Nudix hydrolase" evidence="1">
    <location>
        <begin position="44"/>
        <end position="168"/>
    </location>
</feature>
<dbReference type="InterPro" id="IPR000086">
    <property type="entry name" value="NUDIX_hydrolase_dom"/>
</dbReference>
<gene>
    <name evidence="2" type="ORF">METZ01_LOCUS375632</name>
</gene>
<dbReference type="PROSITE" id="PS51462">
    <property type="entry name" value="NUDIX"/>
    <property type="match status" value="1"/>
</dbReference>
<organism evidence="2">
    <name type="scientific">marine metagenome</name>
    <dbReference type="NCBI Taxonomy" id="408172"/>
    <lineage>
        <taxon>unclassified sequences</taxon>
        <taxon>metagenomes</taxon>
        <taxon>ecological metagenomes</taxon>
    </lineage>
</organism>
<evidence type="ECO:0000313" key="2">
    <source>
        <dbReference type="EMBL" id="SVD22778.1"/>
    </source>
</evidence>
<dbReference type="InterPro" id="IPR015797">
    <property type="entry name" value="NUDIX_hydrolase-like_dom_sf"/>
</dbReference>
<accession>A0A382TMU4</accession>
<name>A0A382TMU4_9ZZZZ</name>
<sequence>MKPDCLKSRKLVGENRYFSIFYDLLEDNNCNPIKNYIVVQPNIKTKQGVYAVAILPIRNGKVGLLNIFRHPLEENSWEIPGGFIEHDESDQTSALRELREEGGLLCKPKDLHDLGIVSTSPSTIAAKAHLFAAANCKLSAEGRIPELGHGRFQWFSKSDINTMIAAGE</sequence>
<dbReference type="Pfam" id="PF00293">
    <property type="entry name" value="NUDIX"/>
    <property type="match status" value="1"/>
</dbReference>
<protein>
    <recommendedName>
        <fullName evidence="1">Nudix hydrolase domain-containing protein</fullName>
    </recommendedName>
</protein>
<dbReference type="AlphaFoldDB" id="A0A382TMU4"/>
<feature type="non-terminal residue" evidence="2">
    <location>
        <position position="168"/>
    </location>
</feature>
<proteinExistence type="predicted"/>
<dbReference type="CDD" id="cd03424">
    <property type="entry name" value="NUDIX_ADPRase_Nudt5_UGPPase_Nudt14"/>
    <property type="match status" value="1"/>
</dbReference>
<reference evidence="2" key="1">
    <citation type="submission" date="2018-05" db="EMBL/GenBank/DDBJ databases">
        <authorList>
            <person name="Lanie J.A."/>
            <person name="Ng W.-L."/>
            <person name="Kazmierczak K.M."/>
            <person name="Andrzejewski T.M."/>
            <person name="Davidsen T.M."/>
            <person name="Wayne K.J."/>
            <person name="Tettelin H."/>
            <person name="Glass J.I."/>
            <person name="Rusch D."/>
            <person name="Podicherti R."/>
            <person name="Tsui H.-C.T."/>
            <person name="Winkler M.E."/>
        </authorList>
    </citation>
    <scope>NUCLEOTIDE SEQUENCE</scope>
</reference>
<dbReference type="SUPFAM" id="SSF55811">
    <property type="entry name" value="Nudix"/>
    <property type="match status" value="1"/>
</dbReference>
<evidence type="ECO:0000259" key="1">
    <source>
        <dbReference type="PROSITE" id="PS51462"/>
    </source>
</evidence>